<keyword evidence="5" id="KW-1185">Reference proteome</keyword>
<dbReference type="InterPro" id="IPR056884">
    <property type="entry name" value="NPHP3-like_N"/>
</dbReference>
<gene>
    <name evidence="4" type="ORF">CCOS01_05589</name>
</gene>
<dbReference type="Pfam" id="PF24883">
    <property type="entry name" value="NPHP3_N"/>
    <property type="match status" value="1"/>
</dbReference>
<name>A0AAJ0E201_9PEZI</name>
<evidence type="ECO:0000313" key="5">
    <source>
        <dbReference type="Proteomes" id="UP001240678"/>
    </source>
</evidence>
<dbReference type="AlphaFoldDB" id="A0AAJ0E201"/>
<comment type="caution">
    <text evidence="4">The sequence shown here is derived from an EMBL/GenBank/DDBJ whole genome shotgun (WGS) entry which is preliminary data.</text>
</comment>
<dbReference type="SUPFAM" id="SSF52540">
    <property type="entry name" value="P-loop containing nucleoside triphosphate hydrolases"/>
    <property type="match status" value="1"/>
</dbReference>
<dbReference type="EMBL" id="MOOE01000005">
    <property type="protein sequence ID" value="KAK1530486.1"/>
    <property type="molecule type" value="Genomic_DNA"/>
</dbReference>
<evidence type="ECO:0000256" key="2">
    <source>
        <dbReference type="SAM" id="MobiDB-lite"/>
    </source>
</evidence>
<feature type="region of interest" description="Disordered" evidence="2">
    <location>
        <begin position="1"/>
        <end position="24"/>
    </location>
</feature>
<protein>
    <submittedName>
        <fullName evidence="4">Pfs domain-containing protein</fullName>
    </submittedName>
</protein>
<dbReference type="Gene3D" id="3.40.50.1580">
    <property type="entry name" value="Nucleoside phosphorylase domain"/>
    <property type="match status" value="1"/>
</dbReference>
<organism evidence="4 5">
    <name type="scientific">Colletotrichum costaricense</name>
    <dbReference type="NCBI Taxonomy" id="1209916"/>
    <lineage>
        <taxon>Eukaryota</taxon>
        <taxon>Fungi</taxon>
        <taxon>Dikarya</taxon>
        <taxon>Ascomycota</taxon>
        <taxon>Pezizomycotina</taxon>
        <taxon>Sordariomycetes</taxon>
        <taxon>Hypocreomycetidae</taxon>
        <taxon>Glomerellales</taxon>
        <taxon>Glomerellaceae</taxon>
        <taxon>Colletotrichum</taxon>
        <taxon>Colletotrichum acutatum species complex</taxon>
    </lineage>
</organism>
<dbReference type="GeneID" id="85337314"/>
<dbReference type="Proteomes" id="UP001240678">
    <property type="component" value="Unassembled WGS sequence"/>
</dbReference>
<keyword evidence="1" id="KW-0677">Repeat</keyword>
<feature type="domain" description="Nephrocystin 3-like N-terminal" evidence="3">
    <location>
        <begin position="440"/>
        <end position="610"/>
    </location>
</feature>
<dbReference type="SUPFAM" id="SSF53167">
    <property type="entry name" value="Purine and uridine phosphorylases"/>
    <property type="match status" value="1"/>
</dbReference>
<dbReference type="Gene3D" id="3.40.50.300">
    <property type="entry name" value="P-loop containing nucleotide triphosphate hydrolases"/>
    <property type="match status" value="1"/>
</dbReference>
<proteinExistence type="predicted"/>
<accession>A0AAJ0E201</accession>
<reference evidence="4 5" key="1">
    <citation type="submission" date="2016-10" db="EMBL/GenBank/DDBJ databases">
        <title>The genome sequence of Colletotrichum fioriniae PJ7.</title>
        <authorList>
            <person name="Baroncelli R."/>
        </authorList>
    </citation>
    <scope>NUCLEOTIDE SEQUENCE [LARGE SCALE GENOMIC DNA]</scope>
    <source>
        <strain evidence="4 5">IMI 309622</strain>
    </source>
</reference>
<dbReference type="GO" id="GO:0003824">
    <property type="term" value="F:catalytic activity"/>
    <property type="evidence" value="ECO:0007669"/>
    <property type="project" value="InterPro"/>
</dbReference>
<evidence type="ECO:0000313" key="4">
    <source>
        <dbReference type="EMBL" id="KAK1530486.1"/>
    </source>
</evidence>
<sequence>MDSTHRQDLALRQGPHTILNGNTTDTSEPSCDYNAYTIGWIVALHNELTAAMAMLDEECQQPKNFVQNSTDMNCYSWGRIGAHYVVIASIGEGSYGIAAATRTAASMVHSLPHIRFGLMVGIGAGVPRWEPGYELVDIRLGDVVVSQPVHKSGGVEQYDLVKLKADGQVEPIGHLASPPAALLNGLTKLKATQRRTGSKLPRILAAALENSPLLADRGENDGDAAFIHQGLQNDRLFASTSTHVENAKAQAQPLLLPDQHREDTIEYSDCALCDPQQEIKRPYRKDTNPRIHYGIIASGNSLVKDSVSRDQILQNIGTQCLCFEMEAAGLMNHFPCLVIRGICDYADSHKKDRWQNYAAMVAAAYAKELLSVMDVRNVEQSERVDEILGIVSQIQTNTRDTNEMFHAMSASNRSRDIRSLLSPPEPSIDHNTACGLHHGDTGKWFLEGPEYLDWKAKPHSSLWLHGRPGCGKTILSSTIIEDLQSNVAVSLYFYFTFNDKNKQSLDQAIRSLIIQLYHQNKDAKEYLDSIFELEQRVSSTQPTTDRLCSWFTDMAKKAGEVWIVLDALDERDVAHEYQHGQALKGKGILPWIKALLKSEVINFHVLVTSRPEDDILHALGDSIPKGMQILLRNKSINADIREFIESTIRNWGGPRGWQTSEALLEKVINHLIRKADGM</sequence>
<dbReference type="GO" id="GO:0009116">
    <property type="term" value="P:nucleoside metabolic process"/>
    <property type="evidence" value="ECO:0007669"/>
    <property type="project" value="InterPro"/>
</dbReference>
<dbReference type="InterPro" id="IPR053137">
    <property type="entry name" value="NLR-like"/>
</dbReference>
<evidence type="ECO:0000256" key="1">
    <source>
        <dbReference type="ARBA" id="ARBA00022737"/>
    </source>
</evidence>
<dbReference type="InterPro" id="IPR027417">
    <property type="entry name" value="P-loop_NTPase"/>
</dbReference>
<dbReference type="RefSeq" id="XP_060315539.1">
    <property type="nucleotide sequence ID" value="XM_060453767.1"/>
</dbReference>
<dbReference type="InterPro" id="IPR035994">
    <property type="entry name" value="Nucleoside_phosphorylase_sf"/>
</dbReference>
<dbReference type="PANTHER" id="PTHR46082:SF11">
    <property type="entry name" value="AAA+ ATPASE DOMAIN-CONTAINING PROTEIN-RELATED"/>
    <property type="match status" value="1"/>
</dbReference>
<dbReference type="PANTHER" id="PTHR46082">
    <property type="entry name" value="ATP/GTP-BINDING PROTEIN-RELATED"/>
    <property type="match status" value="1"/>
</dbReference>
<evidence type="ECO:0000259" key="3">
    <source>
        <dbReference type="Pfam" id="PF24883"/>
    </source>
</evidence>